<proteinExistence type="inferred from homology"/>
<accession>A0A7K1Y5P9</accession>
<protein>
    <recommendedName>
        <fullName evidence="3">Activator of Hsp90 ATPase homologue 1/2-like C-terminal domain-containing protein</fullName>
    </recommendedName>
</protein>
<evidence type="ECO:0000313" key="4">
    <source>
        <dbReference type="EMBL" id="MXV49907.1"/>
    </source>
</evidence>
<feature type="domain" description="Activator of Hsp90 ATPase homologue 1/2-like C-terminal" evidence="3">
    <location>
        <begin position="22"/>
        <end position="154"/>
    </location>
</feature>
<feature type="region of interest" description="Disordered" evidence="2">
    <location>
        <begin position="153"/>
        <end position="201"/>
    </location>
</feature>
<dbReference type="SUPFAM" id="SSF55961">
    <property type="entry name" value="Bet v1-like"/>
    <property type="match status" value="1"/>
</dbReference>
<dbReference type="InterPro" id="IPR023393">
    <property type="entry name" value="START-like_dom_sf"/>
</dbReference>
<dbReference type="InterPro" id="IPR013538">
    <property type="entry name" value="ASHA1/2-like_C"/>
</dbReference>
<evidence type="ECO:0000256" key="1">
    <source>
        <dbReference type="ARBA" id="ARBA00006817"/>
    </source>
</evidence>
<dbReference type="Gene3D" id="3.30.530.20">
    <property type="match status" value="1"/>
</dbReference>
<dbReference type="RefSeq" id="WP_160843070.1">
    <property type="nucleotide sequence ID" value="NZ_WVHT01000001.1"/>
</dbReference>
<gene>
    <name evidence="4" type="ORF">GS399_02910</name>
</gene>
<dbReference type="EMBL" id="WVHT01000001">
    <property type="protein sequence ID" value="MXV49907.1"/>
    <property type="molecule type" value="Genomic_DNA"/>
</dbReference>
<evidence type="ECO:0000256" key="2">
    <source>
        <dbReference type="SAM" id="MobiDB-lite"/>
    </source>
</evidence>
<sequence length="201" mass="23144">MKHHIMENGKDLTIEISQNFEVSKEYLYKAWTVEDDLKQWWKPFECLLAHASADIRKGGKVQYEFNDKTGNKAFDISGEYKEVKENEALVYSWNWNVAADEVGKGEFELSIHFSVSDNGSSLQIKQNNFISEEALLPHREGWEKQLANLKDYLENKDSGSTAEQPNDKENDEKKDAQETGEKNEKEVSGYNETPEQDKVAE</sequence>
<name>A0A7K1Y5P9_9SPHI</name>
<comment type="caution">
    <text evidence="4">The sequence shown here is derived from an EMBL/GenBank/DDBJ whole genome shotgun (WGS) entry which is preliminary data.</text>
</comment>
<dbReference type="AlphaFoldDB" id="A0A7K1Y5P9"/>
<comment type="similarity">
    <text evidence="1">Belongs to the AHA1 family.</text>
</comment>
<reference evidence="4 5" key="1">
    <citation type="submission" date="2019-11" db="EMBL/GenBank/DDBJ databases">
        <title>Pedobacter sp. HMF7647 Genome sequencing and assembly.</title>
        <authorList>
            <person name="Kang H."/>
            <person name="Kim H."/>
            <person name="Joh K."/>
        </authorList>
    </citation>
    <scope>NUCLEOTIDE SEQUENCE [LARGE SCALE GENOMIC DNA]</scope>
    <source>
        <strain evidence="4 5">HMF7647</strain>
    </source>
</reference>
<evidence type="ECO:0000313" key="5">
    <source>
        <dbReference type="Proteomes" id="UP000466586"/>
    </source>
</evidence>
<evidence type="ECO:0000259" key="3">
    <source>
        <dbReference type="Pfam" id="PF08327"/>
    </source>
</evidence>
<feature type="compositionally biased region" description="Basic and acidic residues" evidence="2">
    <location>
        <begin position="165"/>
        <end position="187"/>
    </location>
</feature>
<dbReference type="CDD" id="cd07814">
    <property type="entry name" value="SRPBCC_CalC_Aha1-like"/>
    <property type="match status" value="1"/>
</dbReference>
<organism evidence="4 5">
    <name type="scientific">Hufsiella arboris</name>
    <dbReference type="NCBI Taxonomy" id="2695275"/>
    <lineage>
        <taxon>Bacteria</taxon>
        <taxon>Pseudomonadati</taxon>
        <taxon>Bacteroidota</taxon>
        <taxon>Sphingobacteriia</taxon>
        <taxon>Sphingobacteriales</taxon>
        <taxon>Sphingobacteriaceae</taxon>
        <taxon>Hufsiella</taxon>
    </lineage>
</organism>
<dbReference type="Proteomes" id="UP000466586">
    <property type="component" value="Unassembled WGS sequence"/>
</dbReference>
<dbReference type="Pfam" id="PF08327">
    <property type="entry name" value="AHSA1"/>
    <property type="match status" value="1"/>
</dbReference>
<keyword evidence="5" id="KW-1185">Reference proteome</keyword>